<keyword evidence="9 11" id="KW-0170">Cobalt</keyword>
<reference evidence="14 15" key="1">
    <citation type="submission" date="2017-02" db="EMBL/GenBank/DDBJ databases">
        <authorList>
            <person name="Peterson S.W."/>
        </authorList>
    </citation>
    <scope>NUCLEOTIDE SEQUENCE [LARGE SCALE GENOMIC DNA]</scope>
    <source>
        <strain evidence="14 15">P15</strain>
    </source>
</reference>
<dbReference type="GO" id="GO:0005524">
    <property type="term" value="F:ATP binding"/>
    <property type="evidence" value="ECO:0007669"/>
    <property type="project" value="InterPro"/>
</dbReference>
<evidence type="ECO:0000259" key="12">
    <source>
        <dbReference type="Pfam" id="PF00317"/>
    </source>
</evidence>
<dbReference type="PANTHER" id="PTHR43371">
    <property type="entry name" value="VITAMIN B12-DEPENDENT RIBONUCLEOTIDE REDUCTASE"/>
    <property type="match status" value="1"/>
</dbReference>
<dbReference type="EMBL" id="FUZV01000002">
    <property type="protein sequence ID" value="SKC73925.1"/>
    <property type="molecule type" value="Genomic_DNA"/>
</dbReference>
<dbReference type="NCBIfam" id="TIGR02504">
    <property type="entry name" value="NrdJ_Z"/>
    <property type="match status" value="1"/>
</dbReference>
<evidence type="ECO:0000256" key="3">
    <source>
        <dbReference type="ARBA" id="ARBA00022628"/>
    </source>
</evidence>
<keyword evidence="7" id="KW-0215">Deoxyribonucleotide synthesis</keyword>
<evidence type="ECO:0000256" key="2">
    <source>
        <dbReference type="ARBA" id="ARBA00007405"/>
    </source>
</evidence>
<evidence type="ECO:0000256" key="1">
    <source>
        <dbReference type="ARBA" id="ARBA00001922"/>
    </source>
</evidence>
<gene>
    <name evidence="14" type="ORF">SAMN06296058_2339</name>
</gene>
<evidence type="ECO:0000256" key="11">
    <source>
        <dbReference type="RuleBase" id="RU364064"/>
    </source>
</evidence>
<comment type="cofactor">
    <cofactor evidence="1 11">
        <name>adenosylcob(III)alamin</name>
        <dbReference type="ChEBI" id="CHEBI:18408"/>
    </cofactor>
</comment>
<comment type="function">
    <text evidence="11">Catalyzes the reduction of ribonucleotides to deoxyribonucleotides. May function to provide a pool of deoxyribonucleotide precursors for DNA repair during oxygen limitation and/or for immediate growth after restoration of oxygen.</text>
</comment>
<dbReference type="InterPro" id="IPR013344">
    <property type="entry name" value="RNR_NrdJ/NrdZ"/>
</dbReference>
<sequence length="717" mass="80409">MSTVRLEAVKTAEVDAEIPMQPASQDIWDKKYRLKTKQGEALDADIDGTYQRVARALADAEATPEKRAYWHERFVWALRRGAIPAGRITSNAGAQQHKPATSTINCTVSGTIEDSMDGILEKVHEAGLTLKAGCGIGYEFSTLRPRGAFVAGAGAYTSGPMSFMDIYDKMCFTVSSAGGRRGAQMGTFDVSHPDVKDFIRAKREDGRLRQFNLSLLITDGFMEAVNTDADWPLVFPVNIKEKGDLDLEDASQVVWRDWPTHKTYVSRDDGLVACKIYGHIRARHLWDMIMVSTYDYAEPGFILIDRVNEMNNNWWCETIRATNPCGEQPLPPYGACLLGSVNLTKFVRKPFTDEASFDWEEYKEVVRVFTRMLDNVVEVNGLPLEQQRAEILRKRRHGMGFLGLGSTLTMLKHKYGSPESCEFTESIAREMAVAGWEMGLALAKEKGAAPIMEELFTVTAEMLRKRPEMAKDGWKAGQEIPGKVLHAKYSRYMQRVASVAPDLVDEMAEVGSRFTHHSSIAPTGTISLSLANNASNGIEPSFAHHYSRNVIREGKKSKEKVDVYSFELLAYRELINAKAMPFSDEADARLPDYFISADDISPKEHVDVQAAAQKWVDSSISKTANVPTDYPYEQFKDIYRYAHEQGLKGCTTFRFNPAAFQGVLVKEADLENTTYRFELEDGNVIEVKGNEQIEYDGEMHTAANLFDALKEGYYGKF</sequence>
<accession>A0A1T5LE02</accession>
<comment type="catalytic activity">
    <reaction evidence="10 11">
        <text>a 2'-deoxyribonucleoside 5'-diphosphate + [thioredoxin]-disulfide + H2O = a ribonucleoside 5'-diphosphate + [thioredoxin]-dithiol</text>
        <dbReference type="Rhea" id="RHEA:23252"/>
        <dbReference type="Rhea" id="RHEA-COMP:10698"/>
        <dbReference type="Rhea" id="RHEA-COMP:10700"/>
        <dbReference type="ChEBI" id="CHEBI:15377"/>
        <dbReference type="ChEBI" id="CHEBI:29950"/>
        <dbReference type="ChEBI" id="CHEBI:50058"/>
        <dbReference type="ChEBI" id="CHEBI:57930"/>
        <dbReference type="ChEBI" id="CHEBI:73316"/>
        <dbReference type="EC" id="1.17.4.1"/>
    </reaction>
</comment>
<evidence type="ECO:0000256" key="5">
    <source>
        <dbReference type="ARBA" id="ARBA00022741"/>
    </source>
</evidence>
<keyword evidence="3 11" id="KW-0846">Cobalamin</keyword>
<dbReference type="InterPro" id="IPR050862">
    <property type="entry name" value="RdRp_reductase_class-2"/>
</dbReference>
<name>A0A1T5LE02_9GAMM</name>
<keyword evidence="6 11" id="KW-0560">Oxidoreductase</keyword>
<dbReference type="GO" id="GO:0071897">
    <property type="term" value="P:DNA biosynthetic process"/>
    <property type="evidence" value="ECO:0007669"/>
    <property type="project" value="UniProtKB-KW"/>
</dbReference>
<dbReference type="Pfam" id="PF00317">
    <property type="entry name" value="Ribonuc_red_lgN"/>
    <property type="match status" value="1"/>
</dbReference>
<dbReference type="InterPro" id="IPR000788">
    <property type="entry name" value="RNR_lg_C"/>
</dbReference>
<feature type="domain" description="Ribonucleotide reductase large subunit N-terminal" evidence="12">
    <location>
        <begin position="23"/>
        <end position="95"/>
    </location>
</feature>
<dbReference type="AlphaFoldDB" id="A0A1T5LE02"/>
<organism evidence="14 15">
    <name type="scientific">Pseudoxanthomonas indica</name>
    <dbReference type="NCBI Taxonomy" id="428993"/>
    <lineage>
        <taxon>Bacteria</taxon>
        <taxon>Pseudomonadati</taxon>
        <taxon>Pseudomonadota</taxon>
        <taxon>Gammaproteobacteria</taxon>
        <taxon>Lysobacterales</taxon>
        <taxon>Lysobacteraceae</taxon>
        <taxon>Pseudoxanthomonas</taxon>
    </lineage>
</organism>
<dbReference type="GO" id="GO:0009263">
    <property type="term" value="P:deoxyribonucleotide biosynthetic process"/>
    <property type="evidence" value="ECO:0007669"/>
    <property type="project" value="UniProtKB-KW"/>
</dbReference>
<evidence type="ECO:0000313" key="14">
    <source>
        <dbReference type="EMBL" id="SKC73925.1"/>
    </source>
</evidence>
<dbReference type="GO" id="GO:0004748">
    <property type="term" value="F:ribonucleoside-diphosphate reductase activity, thioredoxin disulfide as acceptor"/>
    <property type="evidence" value="ECO:0007669"/>
    <property type="project" value="UniProtKB-EC"/>
</dbReference>
<evidence type="ECO:0000256" key="9">
    <source>
        <dbReference type="ARBA" id="ARBA00023285"/>
    </source>
</evidence>
<keyword evidence="15" id="KW-1185">Reference proteome</keyword>
<evidence type="ECO:0000313" key="15">
    <source>
        <dbReference type="Proteomes" id="UP000190341"/>
    </source>
</evidence>
<dbReference type="InterPro" id="IPR013509">
    <property type="entry name" value="RNR_lsu_N"/>
</dbReference>
<evidence type="ECO:0000256" key="8">
    <source>
        <dbReference type="ARBA" id="ARBA00023157"/>
    </source>
</evidence>
<dbReference type="Proteomes" id="UP000190341">
    <property type="component" value="Unassembled WGS sequence"/>
</dbReference>
<dbReference type="FunFam" id="3.20.70.20:FF:000040">
    <property type="entry name" value="Vitamin B12-dependent ribonucleotide reductase"/>
    <property type="match status" value="1"/>
</dbReference>
<dbReference type="SUPFAM" id="SSF51998">
    <property type="entry name" value="PFL-like glycyl radical enzymes"/>
    <property type="match status" value="1"/>
</dbReference>
<keyword evidence="8" id="KW-1015">Disulfide bond</keyword>
<evidence type="ECO:0000256" key="10">
    <source>
        <dbReference type="ARBA" id="ARBA00047754"/>
    </source>
</evidence>
<keyword evidence="4 11" id="KW-0237">DNA synthesis</keyword>
<proteinExistence type="inferred from homology"/>
<dbReference type="GO" id="GO:0031419">
    <property type="term" value="F:cobalamin binding"/>
    <property type="evidence" value="ECO:0007669"/>
    <property type="project" value="UniProtKB-KW"/>
</dbReference>
<evidence type="ECO:0000259" key="13">
    <source>
        <dbReference type="Pfam" id="PF02867"/>
    </source>
</evidence>
<keyword evidence="5 11" id="KW-0547">Nucleotide-binding</keyword>
<protein>
    <recommendedName>
        <fullName evidence="11">Vitamin B12-dependent ribonucleotide reductase</fullName>
        <ecNumber evidence="11">1.17.4.1</ecNumber>
    </recommendedName>
</protein>
<evidence type="ECO:0000256" key="4">
    <source>
        <dbReference type="ARBA" id="ARBA00022634"/>
    </source>
</evidence>
<comment type="similarity">
    <text evidence="2 11">Belongs to the ribonucleoside diphosphate reductase class-2 family.</text>
</comment>
<dbReference type="STRING" id="428993.SAMN06296058_2339"/>
<evidence type="ECO:0000256" key="7">
    <source>
        <dbReference type="ARBA" id="ARBA00023116"/>
    </source>
</evidence>
<evidence type="ECO:0000256" key="6">
    <source>
        <dbReference type="ARBA" id="ARBA00023002"/>
    </source>
</evidence>
<dbReference type="PANTHER" id="PTHR43371:SF1">
    <property type="entry name" value="RIBONUCLEOSIDE-DIPHOSPHATE REDUCTASE"/>
    <property type="match status" value="1"/>
</dbReference>
<dbReference type="Gene3D" id="3.20.70.20">
    <property type="match status" value="1"/>
</dbReference>
<dbReference type="PRINTS" id="PR01183">
    <property type="entry name" value="RIBORDTASEM1"/>
</dbReference>
<feature type="domain" description="Ribonucleotide reductase large subunit C-terminal" evidence="13">
    <location>
        <begin position="106"/>
        <end position="652"/>
    </location>
</feature>
<dbReference type="Pfam" id="PF02867">
    <property type="entry name" value="Ribonuc_red_lgC"/>
    <property type="match status" value="1"/>
</dbReference>
<dbReference type="OrthoDB" id="9762933at2"/>
<dbReference type="EC" id="1.17.4.1" evidence="11"/>
<dbReference type="CDD" id="cd02888">
    <property type="entry name" value="RNR_II_dimer"/>
    <property type="match status" value="1"/>
</dbReference>
<dbReference type="RefSeq" id="WP_079724709.1">
    <property type="nucleotide sequence ID" value="NZ_BMCL01000001.1"/>
</dbReference>